<gene>
    <name evidence="1" type="ORF">EV138_2144</name>
</gene>
<proteinExistence type="predicted"/>
<dbReference type="OrthoDB" id="2111648at2"/>
<dbReference type="Pfam" id="PF19927">
    <property type="entry name" value="DUF6390"/>
    <property type="match status" value="2"/>
</dbReference>
<organism evidence="1 2">
    <name type="scientific">Kribbella voronezhensis</name>
    <dbReference type="NCBI Taxonomy" id="2512212"/>
    <lineage>
        <taxon>Bacteria</taxon>
        <taxon>Bacillati</taxon>
        <taxon>Actinomycetota</taxon>
        <taxon>Actinomycetes</taxon>
        <taxon>Propionibacteriales</taxon>
        <taxon>Kribbellaceae</taxon>
        <taxon>Kribbella</taxon>
    </lineage>
</organism>
<dbReference type="RefSeq" id="WP_133978199.1">
    <property type="nucleotide sequence ID" value="NZ_SOCE01000001.1"/>
</dbReference>
<protein>
    <submittedName>
        <fullName evidence="1">Uncharacterized protein</fullName>
    </submittedName>
</protein>
<dbReference type="InterPro" id="IPR045660">
    <property type="entry name" value="DUF6390"/>
</dbReference>
<dbReference type="AlphaFoldDB" id="A0A4R7TBA5"/>
<sequence>MTAGPVLFARYALAPNRLGYCGPTDSAALLANGARAGAGARHLGPTAADGEAMAVLRELARQFEGAWPYLELIARATGIRDPLDTRVVEAYWVGNPLLEDVGTPFTAGGRPHHSYQVFSVYPWAGLLGDERSTGQALHVLDQCRIRWGRVVADTGDQVVVQSRPLTWNGRVLALGAAREETVIRSADGIDLLGRLRAGDWVSLHWQWICDRLDLARLTALRDYSAYHLGIANDRLTLV</sequence>
<dbReference type="Proteomes" id="UP000295151">
    <property type="component" value="Unassembled WGS sequence"/>
</dbReference>
<evidence type="ECO:0000313" key="1">
    <source>
        <dbReference type="EMBL" id="TDU88598.1"/>
    </source>
</evidence>
<name>A0A4R7TBA5_9ACTN</name>
<comment type="caution">
    <text evidence="1">The sequence shown here is derived from an EMBL/GenBank/DDBJ whole genome shotgun (WGS) entry which is preliminary data.</text>
</comment>
<reference evidence="1 2" key="1">
    <citation type="submission" date="2019-03" db="EMBL/GenBank/DDBJ databases">
        <title>Genomic Encyclopedia of Type Strains, Phase III (KMG-III): the genomes of soil and plant-associated and newly described type strains.</title>
        <authorList>
            <person name="Whitman W."/>
        </authorList>
    </citation>
    <scope>NUCLEOTIDE SEQUENCE [LARGE SCALE GENOMIC DNA]</scope>
    <source>
        <strain evidence="1 2">VKM Ac-2575</strain>
    </source>
</reference>
<evidence type="ECO:0000313" key="2">
    <source>
        <dbReference type="Proteomes" id="UP000295151"/>
    </source>
</evidence>
<accession>A0A4R7TBA5</accession>
<keyword evidence="2" id="KW-1185">Reference proteome</keyword>
<dbReference type="EMBL" id="SOCE01000001">
    <property type="protein sequence ID" value="TDU88598.1"/>
    <property type="molecule type" value="Genomic_DNA"/>
</dbReference>